<gene>
    <name evidence="1" type="ORF">SDC9_24192</name>
</gene>
<reference evidence="1" key="1">
    <citation type="submission" date="2019-08" db="EMBL/GenBank/DDBJ databases">
        <authorList>
            <person name="Kucharzyk K."/>
            <person name="Murdoch R.W."/>
            <person name="Higgins S."/>
            <person name="Loffler F."/>
        </authorList>
    </citation>
    <scope>NUCLEOTIDE SEQUENCE</scope>
</reference>
<dbReference type="AlphaFoldDB" id="A0A644UH62"/>
<name>A0A644UH62_9ZZZZ</name>
<dbReference type="PROSITE" id="PS51257">
    <property type="entry name" value="PROKAR_LIPOPROTEIN"/>
    <property type="match status" value="1"/>
</dbReference>
<evidence type="ECO:0000313" key="1">
    <source>
        <dbReference type="EMBL" id="MPL78328.1"/>
    </source>
</evidence>
<sequence>MTKFWVEMTKRFNPSKIIVLAASLFLVASCITVDKKAGEGLVPSDQIFKIAIKEFDLPVQMKSSDSLQTMTSGALVVGANKDSDLGVTTSYGAFRMYPQKDTNGFGTDPRINYLRMFIQVTGNIVLDEVDSRIPQNIYIHRLLTDLDSLKMYNNSISEADYDSNPLNPGGNTYFGGDTLNIELPADYARELLTASHEEMDSLELFVKRFKGFVIKTDPLPGSLVGGRFNIIVPSSITMALSYNHTDSKIQKKDSVIFYYTTDTDLNLNIINHTSSVIETENPGEKMFVEGLAGVKPFIDMTQVRGMISDWAASINTPVDKIVISKAELVFPYEYPQNYKVLSQYPPQLYLATKSDGEAYNSRKYYQLLNEISFTDDKGNMNKSLLTYNLNITSYFQSLLKGELTKSYELKAYIMPVSSSTNSMTGEVNYFIDNTIYYKGVLNGNTAVRKPKLKIVYAIIP</sequence>
<proteinExistence type="predicted"/>
<accession>A0A644UH62</accession>
<protein>
    <recommendedName>
        <fullName evidence="2">DUF4270 domain-containing protein</fullName>
    </recommendedName>
</protein>
<evidence type="ECO:0008006" key="2">
    <source>
        <dbReference type="Google" id="ProtNLM"/>
    </source>
</evidence>
<dbReference type="EMBL" id="VSSQ01000115">
    <property type="protein sequence ID" value="MPL78328.1"/>
    <property type="molecule type" value="Genomic_DNA"/>
</dbReference>
<organism evidence="1">
    <name type="scientific">bioreactor metagenome</name>
    <dbReference type="NCBI Taxonomy" id="1076179"/>
    <lineage>
        <taxon>unclassified sequences</taxon>
        <taxon>metagenomes</taxon>
        <taxon>ecological metagenomes</taxon>
    </lineage>
</organism>
<comment type="caution">
    <text evidence="1">The sequence shown here is derived from an EMBL/GenBank/DDBJ whole genome shotgun (WGS) entry which is preliminary data.</text>
</comment>